<dbReference type="EMBL" id="JANPWB010000015">
    <property type="protein sequence ID" value="KAJ1087848.1"/>
    <property type="molecule type" value="Genomic_DNA"/>
</dbReference>
<keyword evidence="2" id="KW-1185">Reference proteome</keyword>
<protein>
    <submittedName>
        <fullName evidence="1">Uncharacterized protein</fullName>
    </submittedName>
</protein>
<accession>A0AAV7L9S9</accession>
<dbReference type="Proteomes" id="UP001066276">
    <property type="component" value="Chromosome 11"/>
</dbReference>
<organism evidence="1 2">
    <name type="scientific">Pleurodeles waltl</name>
    <name type="common">Iberian ribbed newt</name>
    <dbReference type="NCBI Taxonomy" id="8319"/>
    <lineage>
        <taxon>Eukaryota</taxon>
        <taxon>Metazoa</taxon>
        <taxon>Chordata</taxon>
        <taxon>Craniata</taxon>
        <taxon>Vertebrata</taxon>
        <taxon>Euteleostomi</taxon>
        <taxon>Amphibia</taxon>
        <taxon>Batrachia</taxon>
        <taxon>Caudata</taxon>
        <taxon>Salamandroidea</taxon>
        <taxon>Salamandridae</taxon>
        <taxon>Pleurodelinae</taxon>
        <taxon>Pleurodeles</taxon>
    </lineage>
</organism>
<sequence>HSPQLSKCQEPHPRCLLEHLSSSSQYTLLLQYWDIRRSSISAPQFTHSKPSAVPGTQHTLSARTPQFFRQYTLLPQYWDLRRISISAPQFTNFKPSA</sequence>
<dbReference type="AlphaFoldDB" id="A0AAV7L9S9"/>
<gene>
    <name evidence="1" type="ORF">NDU88_001011</name>
</gene>
<comment type="caution">
    <text evidence="1">The sequence shown here is derived from an EMBL/GenBank/DDBJ whole genome shotgun (WGS) entry which is preliminary data.</text>
</comment>
<feature type="non-terminal residue" evidence="1">
    <location>
        <position position="97"/>
    </location>
</feature>
<feature type="non-terminal residue" evidence="1">
    <location>
        <position position="1"/>
    </location>
</feature>
<reference evidence="1" key="1">
    <citation type="journal article" date="2022" name="bioRxiv">
        <title>Sequencing and chromosome-scale assembly of the giantPleurodeles waltlgenome.</title>
        <authorList>
            <person name="Brown T."/>
            <person name="Elewa A."/>
            <person name="Iarovenko S."/>
            <person name="Subramanian E."/>
            <person name="Araus A.J."/>
            <person name="Petzold A."/>
            <person name="Susuki M."/>
            <person name="Suzuki K.-i.T."/>
            <person name="Hayashi T."/>
            <person name="Toyoda A."/>
            <person name="Oliveira C."/>
            <person name="Osipova E."/>
            <person name="Leigh N.D."/>
            <person name="Simon A."/>
            <person name="Yun M.H."/>
        </authorList>
    </citation>
    <scope>NUCLEOTIDE SEQUENCE</scope>
    <source>
        <strain evidence="1">20211129_DDA</strain>
        <tissue evidence="1">Liver</tissue>
    </source>
</reference>
<evidence type="ECO:0000313" key="1">
    <source>
        <dbReference type="EMBL" id="KAJ1087848.1"/>
    </source>
</evidence>
<name>A0AAV7L9S9_PLEWA</name>
<evidence type="ECO:0000313" key="2">
    <source>
        <dbReference type="Proteomes" id="UP001066276"/>
    </source>
</evidence>
<proteinExistence type="predicted"/>